<dbReference type="EMBL" id="JBHSZI010000002">
    <property type="protein sequence ID" value="MFC7059795.1"/>
    <property type="molecule type" value="Genomic_DNA"/>
</dbReference>
<dbReference type="AlphaFoldDB" id="A0ABD5W3X9"/>
<evidence type="ECO:0000313" key="2">
    <source>
        <dbReference type="EMBL" id="MFC7059787.1"/>
    </source>
</evidence>
<organism evidence="2 5">
    <name type="scientific">Halovenus salina</name>
    <dbReference type="NCBI Taxonomy" id="1510225"/>
    <lineage>
        <taxon>Archaea</taxon>
        <taxon>Methanobacteriati</taxon>
        <taxon>Methanobacteriota</taxon>
        <taxon>Stenosarchaea group</taxon>
        <taxon>Halobacteria</taxon>
        <taxon>Halobacteriales</taxon>
        <taxon>Haloarculaceae</taxon>
        <taxon>Halovenus</taxon>
    </lineage>
</organism>
<reference evidence="2" key="1">
    <citation type="journal article" date="2014" name="Int. J. Syst. Evol. Microbiol.">
        <title>Complete genome sequence of Corynebacterium casei LMG S-19264T (=DSM 44701T), isolated from a smear-ripened cheese.</title>
        <authorList>
            <consortium name="US DOE Joint Genome Institute (JGI-PGF)"/>
            <person name="Walter F."/>
            <person name="Albersmeier A."/>
            <person name="Kalinowski J."/>
            <person name="Ruckert C."/>
        </authorList>
    </citation>
    <scope>NUCLEOTIDE SEQUENCE [LARGE SCALE GENOMIC DNA]</scope>
    <source>
        <strain evidence="2">CGMCC 1.12553</strain>
    </source>
</reference>
<dbReference type="EMBL" id="JBHSZI010000002">
    <property type="protein sequence ID" value="MFC7059804.1"/>
    <property type="molecule type" value="Genomic_DNA"/>
</dbReference>
<evidence type="ECO:0000256" key="1">
    <source>
        <dbReference type="SAM" id="MobiDB-lite"/>
    </source>
</evidence>
<dbReference type="RefSeq" id="WP_382187094.1">
    <property type="nucleotide sequence ID" value="NZ_JBHSZI010000002.1"/>
</dbReference>
<keyword evidence="5" id="KW-1185">Reference proteome</keyword>
<reference evidence="2" key="3">
    <citation type="submission" date="2024-09" db="EMBL/GenBank/DDBJ databases">
        <authorList>
            <person name="Sun Q."/>
        </authorList>
    </citation>
    <scope>NUCLEOTIDE SEQUENCE</scope>
    <source>
        <strain evidence="2">CGMCC 1.12553</strain>
    </source>
</reference>
<evidence type="ECO:0000313" key="3">
    <source>
        <dbReference type="EMBL" id="MFC7059795.1"/>
    </source>
</evidence>
<feature type="compositionally biased region" description="Basic and acidic residues" evidence="1">
    <location>
        <begin position="79"/>
        <end position="113"/>
    </location>
</feature>
<dbReference type="Proteomes" id="UP001596445">
    <property type="component" value="Unassembled WGS sequence"/>
</dbReference>
<evidence type="ECO:0008006" key="6">
    <source>
        <dbReference type="Google" id="ProtNLM"/>
    </source>
</evidence>
<accession>A0ABD5W3X9</accession>
<evidence type="ECO:0000313" key="5">
    <source>
        <dbReference type="Proteomes" id="UP001596445"/>
    </source>
</evidence>
<sequence>MSERERTDAGTYAETLPLDAVRDVFDAVRGPVITSSDVGDALDCTTEAARQKLTRLYDRGEVDKRKTGRTVVYWRTGGDRITPDERAGEEHAERARERDDARADRPDDQRDAKPTPTASTPHHTDEDGDIVDDVAEGWDDTGDRLDARKEAARAVLAYAREHGTVSKQEAKEEVRPEHPVEGQNARTWYRKNVRPVLNEAAEYDQSERAYRVVSEK</sequence>
<protein>
    <recommendedName>
        <fullName evidence="6">HTH domain protein</fullName>
    </recommendedName>
</protein>
<feature type="region of interest" description="Disordered" evidence="1">
    <location>
        <begin position="79"/>
        <end position="141"/>
    </location>
</feature>
<feature type="region of interest" description="Disordered" evidence="1">
    <location>
        <begin position="164"/>
        <end position="183"/>
    </location>
</feature>
<name>A0ABD5W3X9_9EURY</name>
<feature type="compositionally biased region" description="Acidic residues" evidence="1">
    <location>
        <begin position="126"/>
        <end position="140"/>
    </location>
</feature>
<proteinExistence type="predicted"/>
<feature type="compositionally biased region" description="Basic and acidic residues" evidence="1">
    <location>
        <begin position="164"/>
        <end position="180"/>
    </location>
</feature>
<reference evidence="5" key="2">
    <citation type="journal article" date="2019" name="Int. J. Syst. Evol. Microbiol.">
        <title>The Global Catalogue of Microorganisms (GCM) 10K type strain sequencing project: providing services to taxonomists for standard genome sequencing and annotation.</title>
        <authorList>
            <consortium name="The Broad Institute Genomics Platform"/>
            <consortium name="The Broad Institute Genome Sequencing Center for Infectious Disease"/>
            <person name="Wu L."/>
            <person name="Ma J."/>
        </authorList>
    </citation>
    <scope>NUCLEOTIDE SEQUENCE [LARGE SCALE GENOMIC DNA]</scope>
    <source>
        <strain evidence="5">JCM 30072</strain>
    </source>
</reference>
<gene>
    <name evidence="2" type="ORF">ACFQQG_18340</name>
    <name evidence="3" type="ORF">ACFQQG_18380</name>
    <name evidence="4" type="ORF">ACFQQG_18425</name>
</gene>
<evidence type="ECO:0000313" key="4">
    <source>
        <dbReference type="EMBL" id="MFC7059804.1"/>
    </source>
</evidence>
<dbReference type="EMBL" id="JBHSZI010000002">
    <property type="protein sequence ID" value="MFC7059787.1"/>
    <property type="molecule type" value="Genomic_DNA"/>
</dbReference>
<comment type="caution">
    <text evidence="2">The sequence shown here is derived from an EMBL/GenBank/DDBJ whole genome shotgun (WGS) entry which is preliminary data.</text>
</comment>